<gene>
    <name evidence="2" type="ORF">FUG_LOCUS179059</name>
    <name evidence="1" type="ORF">MDCFG202_LOCUS126944</name>
</gene>
<accession>A0A4U9EK10</accession>
<reference evidence="1" key="2">
    <citation type="submission" date="2021-03" db="EMBL/GenBank/DDBJ databases">
        <authorList>
            <person name="Alouane T."/>
            <person name="Langin T."/>
            <person name="Bonhomme L."/>
        </authorList>
    </citation>
    <scope>NUCLEOTIDE SEQUENCE</scope>
    <source>
        <strain evidence="1">MDC_Fg202</strain>
    </source>
</reference>
<evidence type="ECO:0000313" key="1">
    <source>
        <dbReference type="EMBL" id="CAG1973978.1"/>
    </source>
</evidence>
<dbReference type="EMBL" id="CAJPIJ010000095">
    <property type="protein sequence ID" value="CAG1973978.1"/>
    <property type="molecule type" value="Genomic_DNA"/>
</dbReference>
<evidence type="ECO:0000313" key="3">
    <source>
        <dbReference type="Proteomes" id="UP000746612"/>
    </source>
</evidence>
<dbReference type="EMBL" id="CAAKMV010000121">
    <property type="protein sequence ID" value="VIO55751.1"/>
    <property type="molecule type" value="Genomic_DNA"/>
</dbReference>
<dbReference type="InterPro" id="IPR027417">
    <property type="entry name" value="P-loop_NTPase"/>
</dbReference>
<sequence length="248" mass="27395">MIAKSTHEQTYDDLQLLQVEEPEKDGTRIRRQNYHPWSSGFWEEEFHTKGKSMGGNKAAKMQASFEYTDKKKEHMLTHVPGIQYCEDVFTDLYEPVEETYEDSRLASIAGIRTLINLERIPSTLLNSAPESCRSAAEADALILLYEGSSPESLEELRRMRLQMLVPYLEEVAPPSAVIAGKADGAEAAGQAWERGLEEGSNLAVSLDAKFGVASALWGDGVKDVVEELAARVLENKGVDKEVLMGAGS</sequence>
<reference evidence="2" key="1">
    <citation type="submission" date="2019-04" db="EMBL/GenBank/DDBJ databases">
        <authorList>
            <person name="Melise S."/>
            <person name="Noan J."/>
            <person name="Okalmin O."/>
        </authorList>
    </citation>
    <scope>NUCLEOTIDE SEQUENCE</scope>
    <source>
        <strain evidence="2">FN9</strain>
    </source>
</reference>
<dbReference type="Gene3D" id="3.40.50.300">
    <property type="entry name" value="P-loop containing nucleotide triphosphate hydrolases"/>
    <property type="match status" value="1"/>
</dbReference>
<evidence type="ECO:0000313" key="2">
    <source>
        <dbReference type="EMBL" id="VIO55751.1"/>
    </source>
</evidence>
<protein>
    <submittedName>
        <fullName evidence="1">Uncharacterized protein</fullName>
    </submittedName>
</protein>
<dbReference type="SUPFAM" id="SSF52540">
    <property type="entry name" value="P-loop containing nucleoside triphosphate hydrolases"/>
    <property type="match status" value="1"/>
</dbReference>
<proteinExistence type="predicted"/>
<organism evidence="1 3">
    <name type="scientific">Gibberella zeae</name>
    <name type="common">Wheat head blight fungus</name>
    <name type="synonym">Fusarium graminearum</name>
    <dbReference type="NCBI Taxonomy" id="5518"/>
    <lineage>
        <taxon>Eukaryota</taxon>
        <taxon>Fungi</taxon>
        <taxon>Dikarya</taxon>
        <taxon>Ascomycota</taxon>
        <taxon>Pezizomycotina</taxon>
        <taxon>Sordariomycetes</taxon>
        <taxon>Hypocreomycetidae</taxon>
        <taxon>Hypocreales</taxon>
        <taxon>Nectriaceae</taxon>
        <taxon>Fusarium</taxon>
    </lineage>
</organism>
<name>A0A4U9EK10_GIBZA</name>
<dbReference type="AlphaFoldDB" id="A0A4U9EK10"/>
<dbReference type="Proteomes" id="UP000746612">
    <property type="component" value="Unassembled WGS sequence"/>
</dbReference>